<proteinExistence type="predicted"/>
<dbReference type="RefSeq" id="WP_172176555.1">
    <property type="nucleotide sequence ID" value="NZ_WOEZ01000255.1"/>
</dbReference>
<dbReference type="Proteomes" id="UP000655523">
    <property type="component" value="Unassembled WGS sequence"/>
</dbReference>
<name>A0A972SNC7_9BURK</name>
<evidence type="ECO:0000313" key="1">
    <source>
        <dbReference type="EMBL" id="NPT61169.1"/>
    </source>
</evidence>
<evidence type="ECO:0000313" key="2">
    <source>
        <dbReference type="Proteomes" id="UP000655523"/>
    </source>
</evidence>
<reference evidence="1 2" key="1">
    <citation type="submission" date="2019-11" db="EMBL/GenBank/DDBJ databases">
        <title>Metabolism of dissolved organic matter in forest soils.</title>
        <authorList>
            <person name="Cyle K.T."/>
            <person name="Wilhelm R.C."/>
            <person name="Martinez C.E."/>
        </authorList>
    </citation>
    <scope>NUCLEOTIDE SEQUENCE [LARGE SCALE GENOMIC DNA]</scope>
    <source>
        <strain evidence="1 2">5N</strain>
    </source>
</reference>
<comment type="caution">
    <text evidence="1">The sequence shown here is derived from an EMBL/GenBank/DDBJ whole genome shotgun (WGS) entry which is preliminary data.</text>
</comment>
<dbReference type="AlphaFoldDB" id="A0A972SNC7"/>
<keyword evidence="2" id="KW-1185">Reference proteome</keyword>
<sequence length="80" mass="8826">MNPTARKRKRAVCPPIGALMRYRDRIVRVIAEASGQRAVIESVDVNGRSFRSVVKSRRPPAARCGLCPAGLAETGRRIPR</sequence>
<organism evidence="1 2">
    <name type="scientific">Paraburkholderia elongata</name>
    <dbReference type="NCBI Taxonomy" id="2675747"/>
    <lineage>
        <taxon>Bacteria</taxon>
        <taxon>Pseudomonadati</taxon>
        <taxon>Pseudomonadota</taxon>
        <taxon>Betaproteobacteria</taxon>
        <taxon>Burkholderiales</taxon>
        <taxon>Burkholderiaceae</taxon>
        <taxon>Paraburkholderia</taxon>
    </lineage>
</organism>
<gene>
    <name evidence="1" type="ORF">GNZ13_43195</name>
</gene>
<dbReference type="EMBL" id="WOEZ01000255">
    <property type="protein sequence ID" value="NPT61169.1"/>
    <property type="molecule type" value="Genomic_DNA"/>
</dbReference>
<accession>A0A972SNC7</accession>
<protein>
    <submittedName>
        <fullName evidence="1">Uncharacterized protein</fullName>
    </submittedName>
</protein>